<feature type="transmembrane region" description="Helical" evidence="5">
    <location>
        <begin position="197"/>
        <end position="220"/>
    </location>
</feature>
<sequence>MNNIAISFILTLIAGLSTLIGTIFIFIKCDQDKLTKYALSFASGVMICVSLIDLLPESISLLINENSKNNTFINLFLYIVVGFLIPTTINICLKEEKNTYNPKLYKIGILSMIAIIIHNIPEGIATFLSSSTNLSLGISITIAIALHNIPEGISISVPIYNATKNKKKAILLTLISGMSEPLGAIIAYLIIGPVTNNIIMGNILAIVVGIMVNIAVIELLPTALKYQNKKKTLIFFVIGIIFMYLSLRLMN</sequence>
<keyword evidence="3 5" id="KW-1133">Transmembrane helix</keyword>
<feature type="transmembrane region" description="Helical" evidence="5">
    <location>
        <begin position="6"/>
        <end position="27"/>
    </location>
</feature>
<evidence type="ECO:0000256" key="5">
    <source>
        <dbReference type="SAM" id="Phobius"/>
    </source>
</evidence>
<accession>A0A9D1CY34</accession>
<feature type="transmembrane region" description="Helical" evidence="5">
    <location>
        <begin position="104"/>
        <end position="121"/>
    </location>
</feature>
<evidence type="ECO:0000256" key="2">
    <source>
        <dbReference type="ARBA" id="ARBA00022692"/>
    </source>
</evidence>
<comment type="subcellular location">
    <subcellularLocation>
        <location evidence="1">Membrane</location>
        <topology evidence="1">Multi-pass membrane protein</topology>
    </subcellularLocation>
</comment>
<dbReference type="InterPro" id="IPR003689">
    <property type="entry name" value="ZIP"/>
</dbReference>
<dbReference type="Proteomes" id="UP000886786">
    <property type="component" value="Unassembled WGS sequence"/>
</dbReference>
<protein>
    <submittedName>
        <fullName evidence="6">ZIP family metal transporter</fullName>
    </submittedName>
</protein>
<feature type="transmembrane region" description="Helical" evidence="5">
    <location>
        <begin position="127"/>
        <end position="149"/>
    </location>
</feature>
<feature type="transmembrane region" description="Helical" evidence="5">
    <location>
        <begin position="72"/>
        <end position="92"/>
    </location>
</feature>
<dbReference type="AlphaFoldDB" id="A0A9D1CY34"/>
<evidence type="ECO:0000256" key="1">
    <source>
        <dbReference type="ARBA" id="ARBA00004141"/>
    </source>
</evidence>
<organism evidence="6 7">
    <name type="scientific">Candidatus Coprosoma intestinipullorum</name>
    <dbReference type="NCBI Taxonomy" id="2840752"/>
    <lineage>
        <taxon>Bacteria</taxon>
        <taxon>Bacillati</taxon>
        <taxon>Bacillota</taxon>
        <taxon>Bacillota incertae sedis</taxon>
        <taxon>Candidatus Coprosoma</taxon>
    </lineage>
</organism>
<dbReference type="GO" id="GO:0016020">
    <property type="term" value="C:membrane"/>
    <property type="evidence" value="ECO:0007669"/>
    <property type="project" value="UniProtKB-SubCell"/>
</dbReference>
<dbReference type="PANTHER" id="PTHR11040">
    <property type="entry name" value="ZINC/IRON TRANSPORTER"/>
    <property type="match status" value="1"/>
</dbReference>
<name>A0A9D1CY34_9FIRM</name>
<dbReference type="GO" id="GO:0005385">
    <property type="term" value="F:zinc ion transmembrane transporter activity"/>
    <property type="evidence" value="ECO:0007669"/>
    <property type="project" value="TreeGrafter"/>
</dbReference>
<evidence type="ECO:0000313" key="6">
    <source>
        <dbReference type="EMBL" id="HIQ90588.1"/>
    </source>
</evidence>
<dbReference type="Pfam" id="PF02535">
    <property type="entry name" value="Zip"/>
    <property type="match status" value="1"/>
</dbReference>
<feature type="transmembrane region" description="Helical" evidence="5">
    <location>
        <begin position="232"/>
        <end position="250"/>
    </location>
</feature>
<evidence type="ECO:0000256" key="3">
    <source>
        <dbReference type="ARBA" id="ARBA00022989"/>
    </source>
</evidence>
<evidence type="ECO:0000313" key="7">
    <source>
        <dbReference type="Proteomes" id="UP000886786"/>
    </source>
</evidence>
<feature type="transmembrane region" description="Helical" evidence="5">
    <location>
        <begin position="34"/>
        <end position="52"/>
    </location>
</feature>
<keyword evidence="2 5" id="KW-0812">Transmembrane</keyword>
<dbReference type="EMBL" id="DVFV01000057">
    <property type="protein sequence ID" value="HIQ90588.1"/>
    <property type="molecule type" value="Genomic_DNA"/>
</dbReference>
<reference evidence="6" key="1">
    <citation type="submission" date="2020-10" db="EMBL/GenBank/DDBJ databases">
        <authorList>
            <person name="Gilroy R."/>
        </authorList>
    </citation>
    <scope>NUCLEOTIDE SEQUENCE</scope>
    <source>
        <strain evidence="6">CHK147-3167</strain>
    </source>
</reference>
<gene>
    <name evidence="6" type="ORF">IAB27_03050</name>
</gene>
<reference evidence="6" key="2">
    <citation type="journal article" date="2021" name="PeerJ">
        <title>Extensive microbial diversity within the chicken gut microbiome revealed by metagenomics and culture.</title>
        <authorList>
            <person name="Gilroy R."/>
            <person name="Ravi A."/>
            <person name="Getino M."/>
            <person name="Pursley I."/>
            <person name="Horton D.L."/>
            <person name="Alikhan N.F."/>
            <person name="Baker D."/>
            <person name="Gharbi K."/>
            <person name="Hall N."/>
            <person name="Watson M."/>
            <person name="Adriaenssens E.M."/>
            <person name="Foster-Nyarko E."/>
            <person name="Jarju S."/>
            <person name="Secka A."/>
            <person name="Antonio M."/>
            <person name="Oren A."/>
            <person name="Chaudhuri R.R."/>
            <person name="La Ragione R."/>
            <person name="Hildebrand F."/>
            <person name="Pallen M.J."/>
        </authorList>
    </citation>
    <scope>NUCLEOTIDE SEQUENCE</scope>
    <source>
        <strain evidence="6">CHK147-3167</strain>
    </source>
</reference>
<evidence type="ECO:0000256" key="4">
    <source>
        <dbReference type="ARBA" id="ARBA00023136"/>
    </source>
</evidence>
<comment type="caution">
    <text evidence="6">The sequence shown here is derived from an EMBL/GenBank/DDBJ whole genome shotgun (WGS) entry which is preliminary data.</text>
</comment>
<proteinExistence type="predicted"/>
<feature type="transmembrane region" description="Helical" evidence="5">
    <location>
        <begin position="169"/>
        <end position="191"/>
    </location>
</feature>
<dbReference type="PANTHER" id="PTHR11040:SF210">
    <property type="entry name" value="ZINC-REGULATED TRANSPORTER 3"/>
    <property type="match status" value="1"/>
</dbReference>
<keyword evidence="4 5" id="KW-0472">Membrane</keyword>